<proteinExistence type="predicted"/>
<feature type="non-terminal residue" evidence="1">
    <location>
        <position position="1"/>
    </location>
</feature>
<sequence length="62" mass="6923">PIPKIEHVSTDKCVYLEMEIGHVLSTQSMTMYRNLSHGTVDPLYDHYCNLSVLQVVLGSAST</sequence>
<name>A0A0B7A6V9_9EUPU</name>
<evidence type="ECO:0000313" key="1">
    <source>
        <dbReference type="EMBL" id="CEK76719.1"/>
    </source>
</evidence>
<protein>
    <submittedName>
        <fullName evidence="1">Uncharacterized protein</fullName>
    </submittedName>
</protein>
<dbReference type="EMBL" id="HACG01029854">
    <property type="protein sequence ID" value="CEK76719.1"/>
    <property type="molecule type" value="Transcribed_RNA"/>
</dbReference>
<gene>
    <name evidence="1" type="primary">ORF101204</name>
</gene>
<organism evidence="1">
    <name type="scientific">Arion vulgaris</name>
    <dbReference type="NCBI Taxonomy" id="1028688"/>
    <lineage>
        <taxon>Eukaryota</taxon>
        <taxon>Metazoa</taxon>
        <taxon>Spiralia</taxon>
        <taxon>Lophotrochozoa</taxon>
        <taxon>Mollusca</taxon>
        <taxon>Gastropoda</taxon>
        <taxon>Heterobranchia</taxon>
        <taxon>Euthyneura</taxon>
        <taxon>Panpulmonata</taxon>
        <taxon>Eupulmonata</taxon>
        <taxon>Stylommatophora</taxon>
        <taxon>Helicina</taxon>
        <taxon>Arionoidea</taxon>
        <taxon>Arionidae</taxon>
        <taxon>Arion</taxon>
    </lineage>
</organism>
<accession>A0A0B7A6V9</accession>
<dbReference type="AlphaFoldDB" id="A0A0B7A6V9"/>
<reference evidence="1" key="1">
    <citation type="submission" date="2014-12" db="EMBL/GenBank/DDBJ databases">
        <title>Insight into the proteome of Arion vulgaris.</title>
        <authorList>
            <person name="Aradska J."/>
            <person name="Bulat T."/>
            <person name="Smidak R."/>
            <person name="Sarate P."/>
            <person name="Gangsoo J."/>
            <person name="Sialana F."/>
            <person name="Bilban M."/>
            <person name="Lubec G."/>
        </authorList>
    </citation>
    <scope>NUCLEOTIDE SEQUENCE</scope>
    <source>
        <tissue evidence="1">Skin</tissue>
    </source>
</reference>